<accession>A0AAV9BJ44</accession>
<evidence type="ECO:0000256" key="1">
    <source>
        <dbReference type="SAM" id="MobiDB-lite"/>
    </source>
</evidence>
<organism evidence="2 3">
    <name type="scientific">Acorus gramineus</name>
    <name type="common">Dwarf sweet flag</name>
    <dbReference type="NCBI Taxonomy" id="55184"/>
    <lineage>
        <taxon>Eukaryota</taxon>
        <taxon>Viridiplantae</taxon>
        <taxon>Streptophyta</taxon>
        <taxon>Embryophyta</taxon>
        <taxon>Tracheophyta</taxon>
        <taxon>Spermatophyta</taxon>
        <taxon>Magnoliopsida</taxon>
        <taxon>Liliopsida</taxon>
        <taxon>Acoraceae</taxon>
        <taxon>Acorus</taxon>
    </lineage>
</organism>
<evidence type="ECO:0000313" key="2">
    <source>
        <dbReference type="EMBL" id="KAK1276671.1"/>
    </source>
</evidence>
<proteinExistence type="predicted"/>
<feature type="compositionally biased region" description="Basic residues" evidence="1">
    <location>
        <begin position="25"/>
        <end position="35"/>
    </location>
</feature>
<dbReference type="Proteomes" id="UP001179952">
    <property type="component" value="Unassembled WGS sequence"/>
</dbReference>
<feature type="region of interest" description="Disordered" evidence="1">
    <location>
        <begin position="12"/>
        <end position="40"/>
    </location>
</feature>
<name>A0AAV9BJ44_ACOGR</name>
<keyword evidence="3" id="KW-1185">Reference proteome</keyword>
<evidence type="ECO:0000313" key="3">
    <source>
        <dbReference type="Proteomes" id="UP001179952"/>
    </source>
</evidence>
<dbReference type="EMBL" id="JAUJYN010000003">
    <property type="protein sequence ID" value="KAK1276671.1"/>
    <property type="molecule type" value="Genomic_DNA"/>
</dbReference>
<reference evidence="2" key="1">
    <citation type="journal article" date="2023" name="Nat. Commun.">
        <title>Diploid and tetraploid genomes of Acorus and the evolution of monocots.</title>
        <authorList>
            <person name="Ma L."/>
            <person name="Liu K.W."/>
            <person name="Li Z."/>
            <person name="Hsiao Y.Y."/>
            <person name="Qi Y."/>
            <person name="Fu T."/>
            <person name="Tang G.D."/>
            <person name="Zhang D."/>
            <person name="Sun W.H."/>
            <person name="Liu D.K."/>
            <person name="Li Y."/>
            <person name="Chen G.Z."/>
            <person name="Liu X.D."/>
            <person name="Liao X.Y."/>
            <person name="Jiang Y.T."/>
            <person name="Yu X."/>
            <person name="Hao Y."/>
            <person name="Huang J."/>
            <person name="Zhao X.W."/>
            <person name="Ke S."/>
            <person name="Chen Y.Y."/>
            <person name="Wu W.L."/>
            <person name="Hsu J.L."/>
            <person name="Lin Y.F."/>
            <person name="Huang M.D."/>
            <person name="Li C.Y."/>
            <person name="Huang L."/>
            <person name="Wang Z.W."/>
            <person name="Zhao X."/>
            <person name="Zhong W.Y."/>
            <person name="Peng D.H."/>
            <person name="Ahmad S."/>
            <person name="Lan S."/>
            <person name="Zhang J.S."/>
            <person name="Tsai W.C."/>
            <person name="Van de Peer Y."/>
            <person name="Liu Z.J."/>
        </authorList>
    </citation>
    <scope>NUCLEOTIDE SEQUENCE</scope>
    <source>
        <strain evidence="2">SCP</strain>
    </source>
</reference>
<protein>
    <submittedName>
        <fullName evidence="2">Uncharacterized protein</fullName>
    </submittedName>
</protein>
<sequence>MADPGIYLHPPVRGTHFTASSSPYRARRRLPRPSRPRLGPYDVKEREIQNLLQWIPSFEASHVYSIWEKPMGYALFSTALSTITAKDALQVQKK</sequence>
<dbReference type="AlphaFoldDB" id="A0AAV9BJ44"/>
<gene>
    <name evidence="2" type="ORF">QJS04_geneDACA003958</name>
</gene>
<comment type="caution">
    <text evidence="2">The sequence shown here is derived from an EMBL/GenBank/DDBJ whole genome shotgun (WGS) entry which is preliminary data.</text>
</comment>
<reference evidence="2" key="2">
    <citation type="submission" date="2023-06" db="EMBL/GenBank/DDBJ databases">
        <authorList>
            <person name="Ma L."/>
            <person name="Liu K.-W."/>
            <person name="Li Z."/>
            <person name="Hsiao Y.-Y."/>
            <person name="Qi Y."/>
            <person name="Fu T."/>
            <person name="Tang G."/>
            <person name="Zhang D."/>
            <person name="Sun W.-H."/>
            <person name="Liu D.-K."/>
            <person name="Li Y."/>
            <person name="Chen G.-Z."/>
            <person name="Liu X.-D."/>
            <person name="Liao X.-Y."/>
            <person name="Jiang Y.-T."/>
            <person name="Yu X."/>
            <person name="Hao Y."/>
            <person name="Huang J."/>
            <person name="Zhao X.-W."/>
            <person name="Ke S."/>
            <person name="Chen Y.-Y."/>
            <person name="Wu W.-L."/>
            <person name="Hsu J.-L."/>
            <person name="Lin Y.-F."/>
            <person name="Huang M.-D."/>
            <person name="Li C.-Y."/>
            <person name="Huang L."/>
            <person name="Wang Z.-W."/>
            <person name="Zhao X."/>
            <person name="Zhong W.-Y."/>
            <person name="Peng D.-H."/>
            <person name="Ahmad S."/>
            <person name="Lan S."/>
            <person name="Zhang J.-S."/>
            <person name="Tsai W.-C."/>
            <person name="Van De Peer Y."/>
            <person name="Liu Z.-J."/>
        </authorList>
    </citation>
    <scope>NUCLEOTIDE SEQUENCE</scope>
    <source>
        <strain evidence="2">SCP</strain>
        <tissue evidence="2">Leaves</tissue>
    </source>
</reference>